<protein>
    <submittedName>
        <fullName evidence="1">Type VI secretion system baseplate subunit TssF</fullName>
    </submittedName>
</protein>
<name>A0A2V4E5X5_9GAMM</name>
<dbReference type="NCBIfam" id="TIGR03359">
    <property type="entry name" value="VI_chp_6"/>
    <property type="match status" value="1"/>
</dbReference>
<evidence type="ECO:0000313" key="2">
    <source>
        <dbReference type="Proteomes" id="UP000247932"/>
    </source>
</evidence>
<gene>
    <name evidence="1" type="primary">vasA</name>
    <name evidence="1" type="ORF">DKK70_04730</name>
</gene>
<dbReference type="Pfam" id="PF05947">
    <property type="entry name" value="T6SS_TssF"/>
    <property type="match status" value="1"/>
</dbReference>
<evidence type="ECO:0000313" key="1">
    <source>
        <dbReference type="EMBL" id="PXZ07963.1"/>
    </source>
</evidence>
<reference evidence="1 2" key="1">
    <citation type="submission" date="2018-05" db="EMBL/GenBank/DDBJ databases">
        <title>Reference genomes for bee gut microbiota database.</title>
        <authorList>
            <person name="Ellegaard K.M."/>
        </authorList>
    </citation>
    <scope>NUCLEOTIDE SEQUENCE [LARGE SCALE GENOMIC DNA]</scope>
    <source>
        <strain evidence="1 2">ESL0182</strain>
    </source>
</reference>
<keyword evidence="2" id="KW-1185">Reference proteome</keyword>
<dbReference type="EMBL" id="QGLR01000008">
    <property type="protein sequence ID" value="PXZ07963.1"/>
    <property type="molecule type" value="Genomic_DNA"/>
</dbReference>
<accession>A0A2V4E5X5</accession>
<dbReference type="Proteomes" id="UP000247932">
    <property type="component" value="Unassembled WGS sequence"/>
</dbReference>
<dbReference type="OrthoDB" id="6437914at2"/>
<dbReference type="PANTHER" id="PTHR35370">
    <property type="entry name" value="CYTOPLASMIC PROTEIN-RELATED-RELATED"/>
    <property type="match status" value="1"/>
</dbReference>
<organism evidence="1 2">
    <name type="scientific">Gilliamella apicola</name>
    <dbReference type="NCBI Taxonomy" id="1196095"/>
    <lineage>
        <taxon>Bacteria</taxon>
        <taxon>Pseudomonadati</taxon>
        <taxon>Pseudomonadota</taxon>
        <taxon>Gammaproteobacteria</taxon>
        <taxon>Orbales</taxon>
        <taxon>Orbaceae</taxon>
        <taxon>Gilliamella</taxon>
    </lineage>
</organism>
<sequence>MELKDFYQDEISYLKLLARDFAQKHPELEVFYSPSSNDPDVERVFEANAFLTARLRQKIDDAFPEITHALLDEVWSTPINPIPATTIIEFTPEKNGESYFVASGTRLQNQPTLEMNESYVFQTRRDVNILPLQIIDRKIVHSNEGSQITLTFEWTGSPEKINWDIEPLPLFLGKDRQTAGLLLLWFSQYLKDVQINLSGEFQYCSNQFVKIKPFTSKDLLLSCNNIQYWRLQLLQEYFYTDHVNDFIELDLRHIKSFFHQQSASSFKIVFNFSHVFPFDNIIDENVFLLYCVPAINQFSMVSHPISFDNKFKTPTGFIIKPINAAHELSRIRRVYSPTEAHNLNRGIITEYRPITKFSPTRYPSADSDTFYKVEREYDVQSHIVHKISFFDHQGKPTEISDKKYFLCEFDCINNEEILKLAINDISKPTTDVSSGINFKNITQISKPLLPVISSHAHWPLISHLSLSPIFLNDINVIRQVVQDFDIHSESNRPSHTRLKQFLQGIENVISHPIDRLVKGLPLRGVKMELYINPDFYPDKGEMFRLGLLLGNLFPYCIIDNSFLLTQIINTKTEECWQLPQISGSRKQI</sequence>
<dbReference type="PANTHER" id="PTHR35370:SF1">
    <property type="entry name" value="TYPE VI SECRETION SYSTEM COMPONENT TSSF1"/>
    <property type="match status" value="1"/>
</dbReference>
<dbReference type="InterPro" id="IPR010272">
    <property type="entry name" value="T6SS_TssF"/>
</dbReference>
<dbReference type="RefSeq" id="WP_110432944.1">
    <property type="nucleotide sequence ID" value="NZ_QGLR01000008.1"/>
</dbReference>
<proteinExistence type="predicted"/>
<dbReference type="AlphaFoldDB" id="A0A2V4E5X5"/>
<comment type="caution">
    <text evidence="1">The sequence shown here is derived from an EMBL/GenBank/DDBJ whole genome shotgun (WGS) entry which is preliminary data.</text>
</comment>